<sequence length="1081" mass="122541">HHAIQGQYPNTCEVCGKMWKTRVEYWKHMMGVHPDYLPFVCGVCLKVFTELSPLVNHVRSTHWPLLGGDFCCDICGRPYSKVSKMSRHRKVHYVPTNCPEMRAILDNPKIEGVAGTIKVGNDRHFLQNDFPALCCDLCQNVEERVEFANLEELGKHRFEKHNVMPCDLCPKYYGRTSHLWKHVNKIHKGHPDVTCPVCHRTSASKSHLATHIAKHHKSSADTDCYERGENGVTKCSKCKKVFRKESLVRKHVKHCKGPRPEPMALPPPVDGMYTCERCNKTFTAENLLYKHMRSSHIMYKCELCQAKKSSKADLYNHVKEEHGDHPNVRCAIRDCTQILRCKADLDRHVRDHRQNSQLHICIFCAELVTSKFKLKRHLKSIHAQESKFLCFLCLKPLASFEELRAHIVSAHAAALERPNTCPICAKPCSSKSKMMEHIKYHGPTFHPCRICLKILPSRTELESHLNNHPTDSGDEDDLQIDEAALDPDSIMDIIGAPTDVKVKRNIEEEEENQTEDEPPNKKLKIEYPCDRCEASFTTDSELAEHCRSAHKDDSNKTSILESVLSEGKQPRIKQEDVEIVENQKENGVTSSSVKTESDKNFMHQLGLMPDTTDKSSITPISKIKIVRKVYINDDTPSKCEMCGKEWPAKRHLWQHLIRYHRAEASTTCGVCLKYCSSYAKLSVHLVMEHPDIFDGDGTNLSCKVCGKYHNARSKLLNHASVHGTEEERAQASYHCCLICESTFHAFPQLASHMEVEHKKEMVQDKVRKPPQPPKGTEKLPFFSCEICSLVFASGIGLANHRRIHEHSDRFKCGQCGEVCTTADALTSHKLQRHQGAEFVCADCKAQFSTYSQLTEHNRKCKAKARHFSETANSDLVVSPEDEDEGENDDQEEVDEDEDVDAEEEVEEDDDEEDNSDIDEKSKDVESSLEGETEDIEDVGETKSGDEEEEEDEENEEVEDDEVGDDEPAEGDEDEEGDGDGEEVDGENDVENEEGEAEDGEGEDVENDVEEGEEMEVEEEDEDDDDVEVEEEVGDDEEGARTITEDQKEVKAIEAYMCEDNMVEVVQVDLSDDGSSSKPIDN</sequence>
<feature type="domain" description="C2H2-type" evidence="7">
    <location>
        <begin position="273"/>
        <end position="301"/>
    </location>
</feature>
<feature type="domain" description="C2H2-type" evidence="7">
    <location>
        <begin position="359"/>
        <end position="387"/>
    </location>
</feature>
<dbReference type="PROSITE" id="PS50157">
    <property type="entry name" value="ZINC_FINGER_C2H2_2"/>
    <property type="match status" value="14"/>
</dbReference>
<dbReference type="PANTHER" id="PTHR24379:SF121">
    <property type="entry name" value="C2H2-TYPE DOMAIN-CONTAINING PROTEIN"/>
    <property type="match status" value="1"/>
</dbReference>
<dbReference type="AlphaFoldDB" id="A0A0V0G676"/>
<dbReference type="Pfam" id="PF00096">
    <property type="entry name" value="zf-C2H2"/>
    <property type="match status" value="2"/>
</dbReference>
<feature type="compositionally biased region" description="Acidic residues" evidence="6">
    <location>
        <begin position="879"/>
        <end position="916"/>
    </location>
</feature>
<name>A0A0V0G676_TRIDM</name>
<dbReference type="InterPro" id="IPR036236">
    <property type="entry name" value="Znf_C2H2_sf"/>
</dbReference>
<protein>
    <submittedName>
        <fullName evidence="8">Putative retrotransposon-like protein 1</fullName>
    </submittedName>
</protein>
<dbReference type="Gene3D" id="3.30.160.60">
    <property type="entry name" value="Classic Zinc Finger"/>
    <property type="match status" value="9"/>
</dbReference>
<feature type="domain" description="C2H2-type" evidence="7">
    <location>
        <begin position="70"/>
        <end position="92"/>
    </location>
</feature>
<reference evidence="8" key="1">
    <citation type="journal article" date="2018" name="J. Proteomics">
        <title>Exploring the molecular complexity of Triatoma dimidiata sialome.</title>
        <authorList>
            <person name="Santiago P.B."/>
            <person name="de Araujo C.N."/>
            <person name="Charneau S."/>
            <person name="Bastos I.M.D."/>
            <person name="Assumpcao T.C.F."/>
            <person name="Queiroz R.M.L."/>
            <person name="Praca Y.R."/>
            <person name="Cordeiro T.M."/>
            <person name="Garcia C.H.S."/>
            <person name="da Silva I.G."/>
            <person name="Raiol T."/>
            <person name="Motta F.N."/>
            <person name="de Araujo Oliveira J.V."/>
            <person name="de Sousa M.V."/>
            <person name="Ribeiro J.M.C."/>
            <person name="de Santana J.M."/>
        </authorList>
    </citation>
    <scope>NUCLEOTIDE SEQUENCE</scope>
    <source>
        <strain evidence="8">Santander</strain>
        <tissue evidence="8">Salivary glands</tissue>
    </source>
</reference>
<feature type="domain" description="C2H2-type" evidence="7">
    <location>
        <begin position="299"/>
        <end position="326"/>
    </location>
</feature>
<keyword evidence="2" id="KW-0677">Repeat</keyword>
<dbReference type="GO" id="GO:0008270">
    <property type="term" value="F:zinc ion binding"/>
    <property type="evidence" value="ECO:0007669"/>
    <property type="project" value="UniProtKB-KW"/>
</dbReference>
<dbReference type="SMART" id="SM00355">
    <property type="entry name" value="ZnF_C2H2"/>
    <property type="match status" value="22"/>
</dbReference>
<feature type="domain" description="C2H2-type" evidence="7">
    <location>
        <begin position="164"/>
        <end position="192"/>
    </location>
</feature>
<evidence type="ECO:0000256" key="2">
    <source>
        <dbReference type="ARBA" id="ARBA00022737"/>
    </source>
</evidence>
<keyword evidence="4" id="KW-0862">Zinc</keyword>
<feature type="compositionally biased region" description="Acidic residues" evidence="6">
    <location>
        <begin position="926"/>
        <end position="938"/>
    </location>
</feature>
<accession>A0A0V0G676</accession>
<feature type="domain" description="C2H2-type" evidence="7">
    <location>
        <begin position="10"/>
        <end position="38"/>
    </location>
</feature>
<evidence type="ECO:0000256" key="6">
    <source>
        <dbReference type="SAM" id="MobiDB-lite"/>
    </source>
</evidence>
<feature type="domain" description="C2H2-type" evidence="7">
    <location>
        <begin position="527"/>
        <end position="555"/>
    </location>
</feature>
<evidence type="ECO:0000256" key="1">
    <source>
        <dbReference type="ARBA" id="ARBA00022723"/>
    </source>
</evidence>
<feature type="region of interest" description="Disordered" evidence="6">
    <location>
        <begin position="871"/>
        <end position="1046"/>
    </location>
</feature>
<feature type="domain" description="C2H2-type" evidence="7">
    <location>
        <begin position="810"/>
        <end position="838"/>
    </location>
</feature>
<keyword evidence="3 5" id="KW-0863">Zinc-finger</keyword>
<dbReference type="InterPro" id="IPR013087">
    <property type="entry name" value="Znf_C2H2_type"/>
</dbReference>
<evidence type="ECO:0000256" key="5">
    <source>
        <dbReference type="PROSITE-ProRule" id="PRU00042"/>
    </source>
</evidence>
<feature type="domain" description="C2H2-type" evidence="7">
    <location>
        <begin position="39"/>
        <end position="62"/>
    </location>
</feature>
<dbReference type="PROSITE" id="PS00028">
    <property type="entry name" value="ZINC_FINGER_C2H2_1"/>
    <property type="match status" value="15"/>
</dbReference>
<evidence type="ECO:0000256" key="4">
    <source>
        <dbReference type="ARBA" id="ARBA00022833"/>
    </source>
</evidence>
<feature type="domain" description="C2H2-type" evidence="7">
    <location>
        <begin position="838"/>
        <end position="871"/>
    </location>
</feature>
<keyword evidence="1" id="KW-0479">Metal-binding</keyword>
<feature type="domain" description="C2H2-type" evidence="7">
    <location>
        <begin position="782"/>
        <end position="809"/>
    </location>
</feature>
<feature type="domain" description="C2H2-type" evidence="7">
    <location>
        <begin position="637"/>
        <end position="665"/>
    </location>
</feature>
<feature type="compositionally biased region" description="Acidic residues" evidence="6">
    <location>
        <begin position="945"/>
        <end position="1037"/>
    </location>
</feature>
<dbReference type="SUPFAM" id="SSF57667">
    <property type="entry name" value="beta-beta-alpha zinc fingers"/>
    <property type="match status" value="5"/>
</dbReference>
<evidence type="ECO:0000259" key="7">
    <source>
        <dbReference type="PROSITE" id="PS50157"/>
    </source>
</evidence>
<evidence type="ECO:0000313" key="8">
    <source>
        <dbReference type="EMBL" id="JAP03497.1"/>
    </source>
</evidence>
<dbReference type="EMBL" id="GECL01002627">
    <property type="protein sequence ID" value="JAP03497.1"/>
    <property type="molecule type" value="Transcribed_RNA"/>
</dbReference>
<evidence type="ECO:0000256" key="3">
    <source>
        <dbReference type="ARBA" id="ARBA00022771"/>
    </source>
</evidence>
<feature type="domain" description="C2H2-type" evidence="7">
    <location>
        <begin position="700"/>
        <end position="727"/>
    </location>
</feature>
<proteinExistence type="predicted"/>
<dbReference type="PANTHER" id="PTHR24379">
    <property type="entry name" value="KRAB AND ZINC FINGER DOMAIN-CONTAINING"/>
    <property type="match status" value="1"/>
</dbReference>
<organism evidence="8">
    <name type="scientific">Triatoma dimidiata</name>
    <name type="common">Kissing bug</name>
    <name type="synonym">Meccus dimidiatus</name>
    <dbReference type="NCBI Taxonomy" id="72491"/>
    <lineage>
        <taxon>Eukaryota</taxon>
        <taxon>Metazoa</taxon>
        <taxon>Ecdysozoa</taxon>
        <taxon>Arthropoda</taxon>
        <taxon>Hexapoda</taxon>
        <taxon>Insecta</taxon>
        <taxon>Pterygota</taxon>
        <taxon>Neoptera</taxon>
        <taxon>Paraneoptera</taxon>
        <taxon>Hemiptera</taxon>
        <taxon>Heteroptera</taxon>
        <taxon>Panheteroptera</taxon>
        <taxon>Cimicomorpha</taxon>
        <taxon>Reduviidae</taxon>
        <taxon>Triatominae</taxon>
        <taxon>Triatoma</taxon>
    </lineage>
</organism>
<feature type="non-terminal residue" evidence="8">
    <location>
        <position position="1"/>
    </location>
</feature>
<feature type="domain" description="C2H2-type" evidence="7">
    <location>
        <begin position="233"/>
        <end position="260"/>
    </location>
</feature>